<proteinExistence type="predicted"/>
<dbReference type="EMBL" id="JAKZMM010000028">
    <property type="protein sequence ID" value="MCJ2381200.1"/>
    <property type="molecule type" value="Genomic_DNA"/>
</dbReference>
<feature type="signal peptide" evidence="2">
    <location>
        <begin position="1"/>
        <end position="22"/>
    </location>
</feature>
<dbReference type="RefSeq" id="WP_243325520.1">
    <property type="nucleotide sequence ID" value="NZ_JAKZMM010000028.1"/>
</dbReference>
<evidence type="ECO:0000256" key="1">
    <source>
        <dbReference type="SAM" id="MobiDB-lite"/>
    </source>
</evidence>
<keyword evidence="2" id="KW-0732">Signal</keyword>
<evidence type="ECO:0000256" key="2">
    <source>
        <dbReference type="SAM" id="SignalP"/>
    </source>
</evidence>
<reference evidence="3 4" key="1">
    <citation type="submission" date="2022-03" db="EMBL/GenBank/DDBJ databases">
        <title>Parabacteroides sp. nov. isolated from swine feces.</title>
        <authorList>
            <person name="Bak J.E."/>
        </authorList>
    </citation>
    <scope>NUCLEOTIDE SEQUENCE [LARGE SCALE GENOMIC DNA]</scope>
    <source>
        <strain evidence="3 4">AGMB00274</strain>
    </source>
</reference>
<feature type="region of interest" description="Disordered" evidence="1">
    <location>
        <begin position="998"/>
        <end position="1032"/>
    </location>
</feature>
<gene>
    <name evidence="3" type="ORF">MUN53_11340</name>
</gene>
<evidence type="ECO:0000313" key="3">
    <source>
        <dbReference type="EMBL" id="MCJ2381200.1"/>
    </source>
</evidence>
<organism evidence="3 4">
    <name type="scientific">Parabacteroides faecalis</name>
    <dbReference type="NCBI Taxonomy" id="2924040"/>
    <lineage>
        <taxon>Bacteria</taxon>
        <taxon>Pseudomonadati</taxon>
        <taxon>Bacteroidota</taxon>
        <taxon>Bacteroidia</taxon>
        <taxon>Bacteroidales</taxon>
        <taxon>Tannerellaceae</taxon>
        <taxon>Parabacteroides</taxon>
    </lineage>
</organism>
<dbReference type="Proteomes" id="UP001165444">
    <property type="component" value="Unassembled WGS sequence"/>
</dbReference>
<protein>
    <submittedName>
        <fullName evidence="3">Uncharacterized protein</fullName>
    </submittedName>
</protein>
<name>A0ABT0C2U3_9BACT</name>
<feature type="chain" id="PRO_5046860300" evidence="2">
    <location>
        <begin position="23"/>
        <end position="1382"/>
    </location>
</feature>
<evidence type="ECO:0000313" key="4">
    <source>
        <dbReference type="Proteomes" id="UP001165444"/>
    </source>
</evidence>
<accession>A0ABT0C2U3</accession>
<sequence>MKRKLFTFLVAFLATLSGAVWGQKKYDKEINLSSLTKSYKIEDDLSYRFYGSNSHGIIVDKKLSPEITLDGVEISVHGAAIVLDRGANPTFILKGVNKIVSEEGPAIKVARDAEWSLRTGIVFSEASTGLLNIQVNNGGTAIGAKTGWQCGDITINGGTIQTNGKISNGATLDRDFTMSGNAVLITKEIDWNNAKKSINGGILFENSTTGKMYGDVTLNSPLPEGYVVDLTKTLTIGEGNSINKNQVQGDLQNLNAYDVVYMSHFGISTNPLPVNNKYYGAGYTLSPWEAGFEMNKNSFGGNGDLLYAHTEKTGWFLGESYQSLTSIQKENETPKGVNTLTYQAAWYLSKANLTYDDSEGFKGRFFLGYPEKLPFTATIDKEQFAAAGLTVNGNQVSGNGKATAGVYEFALSYTTPDNASGKIVANVEGKEFNLDDGNIIIETNSPVIYNGDNQKVNLKVSYVKDGNTIEFDPTEYKLTYKQVMSWVPLPEQGFKNVGTYLIKIDGDAVGGRLKGTREVEFIIKKATLTIKGGDNLYWTIGEEPHLLESNLQLDGSSICGSDGNFLTVTADPVDAQKISGGKEGDYPFQYQNVKIDDQGQGILRNYNYSTDVSGILHVKKAPVTASDFNILMEDGLNYSGNSNAIALSVLYGEDNKIANPAWYKATFYQNIGNDQWAKVAAPIDAGEYKVEVTGDGTNLVAETKDVEFVINKKSLYVAAEDVVWKLGEDPKKTVEFVITSGLVSSDQTQVFVKDQTLDVSTMTPGIHENHVYENVVLTGSKAGNYYIAGSVKGKVSIEEPKPEPSDPEIEVPDGWTLTANGFKKVYDGQSYELQTLKVTVGDKTFAMEEGKDFTLERQGADKGKVIKDAGVYTFTVKFTDAALYNPAQITFTVLQRPMYMAFNVPTQIETLAPIAIQADHLMPEAQKGDRGLVKGEAPLAVAKGQFLFGKPNAENKCAVTVSDFALAKTGKFNPANYRLQIWDAEKGKYVDYKGGDITIIDPENPDPNNPNEPGGGTVVDPDHGGGEGGQQPSKNFCNIYVAEGSSPFIQFNPSRRVVEAVGKITVDVVIPDEIGTEDVKLTFRRGDGAWEALTMDEVTKKYTIKDINTHIYLKAEVDAVLLDAEPNENHVYIDLSCTKDGIKLDADREIVENGGDVLIKAEVSKENQNKAIKYEYKVTRFGAWKELKASGKAGEFMIWNVTNDIFVRAYLADQAEDPETAKEAHHVYSDLSVTCEGLYLDADRKMVDNNGTTKVYLTIEPNCNAKNAHYMFRRGIDEAWEELTLSTEANVFVITGIESDIYLKGTDAVPTGTEDTLSETTRVYTQDGMLYVYTAQQEEVSVISMVGAVVKRTQQTGLQSYPLNQGIYVVRVGEQVFKVRVK</sequence>
<keyword evidence="4" id="KW-1185">Reference proteome</keyword>
<comment type="caution">
    <text evidence="3">The sequence shown here is derived from an EMBL/GenBank/DDBJ whole genome shotgun (WGS) entry which is preliminary data.</text>
</comment>